<dbReference type="AlphaFoldDB" id="A0A654LXT6"/>
<dbReference type="InterPro" id="IPR000182">
    <property type="entry name" value="GNAT_dom"/>
</dbReference>
<dbReference type="Proteomes" id="UP000058925">
    <property type="component" value="Chromosome"/>
</dbReference>
<feature type="domain" description="N-acetyltransferase" evidence="1">
    <location>
        <begin position="14"/>
        <end position="179"/>
    </location>
</feature>
<reference evidence="3" key="1">
    <citation type="submission" date="2015-10" db="EMBL/GenBank/DDBJ databases">
        <title>Niche specialization of a soil ammonia-oxidizing archaeon, Candidatus Nitrosocosmicus oleophilus.</title>
        <authorList>
            <person name="Jung M.-Y."/>
            <person name="Rhee S.-K."/>
        </authorList>
    </citation>
    <scope>NUCLEOTIDE SEQUENCE [LARGE SCALE GENOMIC DNA]</scope>
    <source>
        <strain evidence="3">MY3</strain>
    </source>
</reference>
<dbReference type="PANTHER" id="PTHR43610">
    <property type="entry name" value="BLL6696 PROTEIN"/>
    <property type="match status" value="1"/>
</dbReference>
<dbReference type="PROSITE" id="PS51186">
    <property type="entry name" value="GNAT"/>
    <property type="match status" value="1"/>
</dbReference>
<accession>A0A654LXT6</accession>
<dbReference type="GO" id="GO:0016747">
    <property type="term" value="F:acyltransferase activity, transferring groups other than amino-acyl groups"/>
    <property type="evidence" value="ECO:0007669"/>
    <property type="project" value="InterPro"/>
</dbReference>
<dbReference type="PANTHER" id="PTHR43610:SF1">
    <property type="entry name" value="N-ACETYLTRANSFERASE DOMAIN-CONTAINING PROTEIN"/>
    <property type="match status" value="1"/>
</dbReference>
<protein>
    <submittedName>
        <fullName evidence="2">Ribosomal N-acetyltransferase YdaF</fullName>
        <ecNumber evidence="2">2.3.1.-</ecNumber>
    </submittedName>
</protein>
<dbReference type="KEGG" id="taa:NMY3_02117"/>
<keyword evidence="2" id="KW-0808">Transferase</keyword>
<evidence type="ECO:0000313" key="2">
    <source>
        <dbReference type="EMBL" id="ALI36318.1"/>
    </source>
</evidence>
<name>A0A654LXT6_9ARCH</name>
<organism evidence="2 3">
    <name type="scientific">Candidatus Nitrosocosmicus oleophilus</name>
    <dbReference type="NCBI Taxonomy" id="1353260"/>
    <lineage>
        <taxon>Archaea</taxon>
        <taxon>Nitrososphaerota</taxon>
        <taxon>Nitrososphaeria</taxon>
        <taxon>Nitrososphaerales</taxon>
        <taxon>Nitrososphaeraceae</taxon>
        <taxon>Candidatus Nitrosocosmicus</taxon>
    </lineage>
</organism>
<dbReference type="SUPFAM" id="SSF55729">
    <property type="entry name" value="Acyl-CoA N-acyltransferases (Nat)"/>
    <property type="match status" value="1"/>
</dbReference>
<dbReference type="EMBL" id="CP012850">
    <property type="protein sequence ID" value="ALI36318.1"/>
    <property type="molecule type" value="Genomic_DNA"/>
</dbReference>
<dbReference type="EC" id="2.3.1.-" evidence="2"/>
<proteinExistence type="predicted"/>
<keyword evidence="2" id="KW-0012">Acyltransferase</keyword>
<sequence>MLEIHEITMEYSHIVLRPPTPDDLNGLCSAAADGEIWKNPFTSFPSIEEMSIYLQNMIKHDNSSLPFIIVDKDLKIIVGTTRFFNIDHQNYRVEIGHTWIAKSYRRSSVNTEAKFLMLQYAFEKLHCIAVEIRTDVLNQVSRKAIERIGGKQDGILRNHKIMRNGRIRDTACYSIIKEEWPNVKENLLNKLKK</sequence>
<evidence type="ECO:0000313" key="3">
    <source>
        <dbReference type="Proteomes" id="UP000058925"/>
    </source>
</evidence>
<keyword evidence="3" id="KW-1185">Reference proteome</keyword>
<dbReference type="InterPro" id="IPR016181">
    <property type="entry name" value="Acyl_CoA_acyltransferase"/>
</dbReference>
<dbReference type="Pfam" id="PF13302">
    <property type="entry name" value="Acetyltransf_3"/>
    <property type="match status" value="1"/>
</dbReference>
<dbReference type="Gene3D" id="3.40.630.30">
    <property type="match status" value="1"/>
</dbReference>
<gene>
    <name evidence="2" type="primary">ydaF</name>
    <name evidence="2" type="ORF">NMY3_02117</name>
</gene>
<evidence type="ECO:0000259" key="1">
    <source>
        <dbReference type="PROSITE" id="PS51186"/>
    </source>
</evidence>